<comment type="caution">
    <text evidence="2">The sequence shown here is derived from an EMBL/GenBank/DDBJ whole genome shotgun (WGS) entry which is preliminary data.</text>
</comment>
<dbReference type="GO" id="GO:0004523">
    <property type="term" value="F:RNA-DNA hybrid ribonuclease activity"/>
    <property type="evidence" value="ECO:0007669"/>
    <property type="project" value="InterPro"/>
</dbReference>
<protein>
    <recommendedName>
        <fullName evidence="1">RNase H type-1 domain-containing protein</fullName>
    </recommendedName>
</protein>
<organism evidence="2 3">
    <name type="scientific">Gossypium aridum</name>
    <name type="common">American cotton</name>
    <name type="synonym">Erioxylum aridum</name>
    <dbReference type="NCBI Taxonomy" id="34290"/>
    <lineage>
        <taxon>Eukaryota</taxon>
        <taxon>Viridiplantae</taxon>
        <taxon>Streptophyta</taxon>
        <taxon>Embryophyta</taxon>
        <taxon>Tracheophyta</taxon>
        <taxon>Spermatophyta</taxon>
        <taxon>Magnoliopsida</taxon>
        <taxon>eudicotyledons</taxon>
        <taxon>Gunneridae</taxon>
        <taxon>Pentapetalae</taxon>
        <taxon>rosids</taxon>
        <taxon>malvids</taxon>
        <taxon>Malvales</taxon>
        <taxon>Malvaceae</taxon>
        <taxon>Malvoideae</taxon>
        <taxon>Gossypium</taxon>
    </lineage>
</organism>
<reference evidence="2 3" key="1">
    <citation type="journal article" date="2019" name="Genome Biol. Evol.">
        <title>Insights into the evolution of the New World diploid cottons (Gossypium, subgenus Houzingenia) based on genome sequencing.</title>
        <authorList>
            <person name="Grover C.E."/>
            <person name="Arick M.A. 2nd"/>
            <person name="Thrash A."/>
            <person name="Conover J.L."/>
            <person name="Sanders W.S."/>
            <person name="Peterson D.G."/>
            <person name="Frelichowski J.E."/>
            <person name="Scheffler J.A."/>
            <person name="Scheffler B.E."/>
            <person name="Wendel J.F."/>
        </authorList>
    </citation>
    <scope>NUCLEOTIDE SEQUENCE [LARGE SCALE GENOMIC DNA]</scope>
    <source>
        <strain evidence="2">185</strain>
        <tissue evidence="2">Leaf</tissue>
    </source>
</reference>
<dbReference type="CDD" id="cd06222">
    <property type="entry name" value="RNase_H_like"/>
    <property type="match status" value="1"/>
</dbReference>
<dbReference type="AlphaFoldDB" id="A0A7J8XJD9"/>
<proteinExistence type="predicted"/>
<dbReference type="PANTHER" id="PTHR47723:SF19">
    <property type="entry name" value="POLYNUCLEOTIDYL TRANSFERASE, RIBONUCLEASE H-LIKE SUPERFAMILY PROTEIN"/>
    <property type="match status" value="1"/>
</dbReference>
<dbReference type="InterPro" id="IPR036397">
    <property type="entry name" value="RNaseH_sf"/>
</dbReference>
<dbReference type="InterPro" id="IPR044730">
    <property type="entry name" value="RNase_H-like_dom_plant"/>
</dbReference>
<accession>A0A7J8XJD9</accession>
<dbReference type="Pfam" id="PF13456">
    <property type="entry name" value="RVT_3"/>
    <property type="match status" value="1"/>
</dbReference>
<dbReference type="PANTHER" id="PTHR47723">
    <property type="entry name" value="OS05G0353850 PROTEIN"/>
    <property type="match status" value="1"/>
</dbReference>
<name>A0A7J8XJD9_GOSAI</name>
<sequence length="84" mass="9500">MQLDSKNATVGGVICDENGDWIFGYNQYLGKYSIFYVELWGILEGLKFIQRRGHDKVIIQSDNLEVVKDILGSVSTASNLVFIR</sequence>
<keyword evidence="3" id="KW-1185">Reference proteome</keyword>
<dbReference type="InterPro" id="IPR002156">
    <property type="entry name" value="RNaseH_domain"/>
</dbReference>
<dbReference type="InterPro" id="IPR012337">
    <property type="entry name" value="RNaseH-like_sf"/>
</dbReference>
<evidence type="ECO:0000313" key="3">
    <source>
        <dbReference type="Proteomes" id="UP000593577"/>
    </source>
</evidence>
<feature type="domain" description="RNase H type-1" evidence="1">
    <location>
        <begin position="4"/>
        <end position="75"/>
    </location>
</feature>
<dbReference type="Proteomes" id="UP000593577">
    <property type="component" value="Unassembled WGS sequence"/>
</dbReference>
<evidence type="ECO:0000313" key="2">
    <source>
        <dbReference type="EMBL" id="MBA0687417.1"/>
    </source>
</evidence>
<dbReference type="Gene3D" id="3.30.420.10">
    <property type="entry name" value="Ribonuclease H-like superfamily/Ribonuclease H"/>
    <property type="match status" value="1"/>
</dbReference>
<dbReference type="EMBL" id="JABFAA010000007">
    <property type="protein sequence ID" value="MBA0687417.1"/>
    <property type="molecule type" value="Genomic_DNA"/>
</dbReference>
<gene>
    <name evidence="2" type="ORF">Goari_014960</name>
</gene>
<dbReference type="SUPFAM" id="SSF53098">
    <property type="entry name" value="Ribonuclease H-like"/>
    <property type="match status" value="1"/>
</dbReference>
<dbReference type="GO" id="GO:0003676">
    <property type="term" value="F:nucleic acid binding"/>
    <property type="evidence" value="ECO:0007669"/>
    <property type="project" value="InterPro"/>
</dbReference>
<dbReference type="InterPro" id="IPR053151">
    <property type="entry name" value="RNase_H-like"/>
</dbReference>
<evidence type="ECO:0000259" key="1">
    <source>
        <dbReference type="Pfam" id="PF13456"/>
    </source>
</evidence>